<organism evidence="3 4">
    <name type="scientific">Liquorilactobacillus sucicola DSM 21376 = JCM 15457</name>
    <dbReference type="NCBI Taxonomy" id="1423806"/>
    <lineage>
        <taxon>Bacteria</taxon>
        <taxon>Bacillati</taxon>
        <taxon>Bacillota</taxon>
        <taxon>Bacilli</taxon>
        <taxon>Lactobacillales</taxon>
        <taxon>Lactobacillaceae</taxon>
        <taxon>Liquorilactobacillus</taxon>
    </lineage>
</organism>
<keyword evidence="1" id="KW-1133">Transmembrane helix</keyword>
<gene>
    <name evidence="3" type="ORF">FD15_GL000212</name>
</gene>
<reference evidence="3 4" key="1">
    <citation type="journal article" date="2015" name="Genome Announc.">
        <title>Expanding the biotechnology potential of lactobacilli through comparative genomics of 213 strains and associated genera.</title>
        <authorList>
            <person name="Sun Z."/>
            <person name="Harris H.M."/>
            <person name="McCann A."/>
            <person name="Guo C."/>
            <person name="Argimon S."/>
            <person name="Zhang W."/>
            <person name="Yang X."/>
            <person name="Jeffery I.B."/>
            <person name="Cooney J.C."/>
            <person name="Kagawa T.F."/>
            <person name="Liu W."/>
            <person name="Song Y."/>
            <person name="Salvetti E."/>
            <person name="Wrobel A."/>
            <person name="Rasinkangas P."/>
            <person name="Parkhill J."/>
            <person name="Rea M.C."/>
            <person name="O'Sullivan O."/>
            <person name="Ritari J."/>
            <person name="Douillard F.P."/>
            <person name="Paul Ross R."/>
            <person name="Yang R."/>
            <person name="Briner A.E."/>
            <person name="Felis G.E."/>
            <person name="de Vos W.M."/>
            <person name="Barrangou R."/>
            <person name="Klaenhammer T.R."/>
            <person name="Caufield P.W."/>
            <person name="Cui Y."/>
            <person name="Zhang H."/>
            <person name="O'Toole P.W."/>
        </authorList>
    </citation>
    <scope>NUCLEOTIDE SEQUENCE [LARGE SCALE GENOMIC DNA]</scope>
    <source>
        <strain evidence="3 4">DSM 21376</strain>
    </source>
</reference>
<dbReference type="eggNOG" id="COG1476">
    <property type="taxonomic scope" value="Bacteria"/>
</dbReference>
<feature type="transmembrane region" description="Helical" evidence="1">
    <location>
        <begin position="105"/>
        <end position="123"/>
    </location>
</feature>
<dbReference type="PROSITE" id="PS50943">
    <property type="entry name" value="HTH_CROC1"/>
    <property type="match status" value="1"/>
</dbReference>
<dbReference type="Pfam" id="PF01381">
    <property type="entry name" value="HTH_3"/>
    <property type="match status" value="1"/>
</dbReference>
<proteinExistence type="predicted"/>
<dbReference type="InterPro" id="IPR010982">
    <property type="entry name" value="Lambda_DNA-bd_dom_sf"/>
</dbReference>
<dbReference type="CDD" id="cd00093">
    <property type="entry name" value="HTH_XRE"/>
    <property type="match status" value="1"/>
</dbReference>
<keyword evidence="1" id="KW-0472">Membrane</keyword>
<dbReference type="PATRIC" id="fig|1423806.3.peg.214"/>
<dbReference type="EMBL" id="AYZF01000008">
    <property type="protein sequence ID" value="KRN06659.1"/>
    <property type="molecule type" value="Genomic_DNA"/>
</dbReference>
<keyword evidence="1" id="KW-0812">Transmembrane</keyword>
<sequence length="140" mass="16067">MKIAEILKLNRHKRNWSQQRLAEELHISRQSISKWECGAAVPSFWDKNKVWLSIVCGLVLAIVFYAASSSMQIRRNTVEVWTELPKVALLIGLACSINWHKATAAFSRLSVCLLFILVALYLWPNIYDFISGYVSGYNNY</sequence>
<feature type="domain" description="HTH cro/C1-type" evidence="2">
    <location>
        <begin position="7"/>
        <end position="43"/>
    </location>
</feature>
<accession>A0A023CZI3</accession>
<dbReference type="InterPro" id="IPR001387">
    <property type="entry name" value="Cro/C1-type_HTH"/>
</dbReference>
<evidence type="ECO:0000313" key="4">
    <source>
        <dbReference type="Proteomes" id="UP000050961"/>
    </source>
</evidence>
<dbReference type="AlphaFoldDB" id="A0A023CZI3"/>
<dbReference type="RefSeq" id="WP_034989294.1">
    <property type="nucleotide sequence ID" value="NZ_AYZF01000008.1"/>
</dbReference>
<dbReference type="SUPFAM" id="SSF47413">
    <property type="entry name" value="lambda repressor-like DNA-binding domains"/>
    <property type="match status" value="1"/>
</dbReference>
<dbReference type="GO" id="GO:0003677">
    <property type="term" value="F:DNA binding"/>
    <property type="evidence" value="ECO:0007669"/>
    <property type="project" value="InterPro"/>
</dbReference>
<comment type="caution">
    <text evidence="3">The sequence shown here is derived from an EMBL/GenBank/DDBJ whole genome shotgun (WGS) entry which is preliminary data.</text>
</comment>
<dbReference type="Proteomes" id="UP000050961">
    <property type="component" value="Unassembled WGS sequence"/>
</dbReference>
<evidence type="ECO:0000259" key="2">
    <source>
        <dbReference type="PROSITE" id="PS50943"/>
    </source>
</evidence>
<dbReference type="STRING" id="1423806.FD15_GL000212"/>
<keyword evidence="4" id="KW-1185">Reference proteome</keyword>
<evidence type="ECO:0000313" key="3">
    <source>
        <dbReference type="EMBL" id="KRN06659.1"/>
    </source>
</evidence>
<protein>
    <recommendedName>
        <fullName evidence="2">HTH cro/C1-type domain-containing protein</fullName>
    </recommendedName>
</protein>
<evidence type="ECO:0000256" key="1">
    <source>
        <dbReference type="SAM" id="Phobius"/>
    </source>
</evidence>
<name>A0A023CZI3_9LACO</name>
<dbReference type="Gene3D" id="1.10.260.40">
    <property type="entry name" value="lambda repressor-like DNA-binding domains"/>
    <property type="match status" value="1"/>
</dbReference>
<feature type="transmembrane region" description="Helical" evidence="1">
    <location>
        <begin position="50"/>
        <end position="68"/>
    </location>
</feature>
<dbReference type="OrthoDB" id="9805856at2"/>